<evidence type="ECO:0000313" key="2">
    <source>
        <dbReference type="Proteomes" id="UP001153269"/>
    </source>
</evidence>
<protein>
    <submittedName>
        <fullName evidence="1">Uncharacterized protein</fullName>
    </submittedName>
</protein>
<comment type="caution">
    <text evidence="1">The sequence shown here is derived from an EMBL/GenBank/DDBJ whole genome shotgun (WGS) entry which is preliminary data.</text>
</comment>
<reference evidence="1" key="1">
    <citation type="submission" date="2020-03" db="EMBL/GenBank/DDBJ databases">
        <authorList>
            <person name="Weist P."/>
        </authorList>
    </citation>
    <scope>NUCLEOTIDE SEQUENCE</scope>
</reference>
<gene>
    <name evidence="1" type="ORF">PLEPLA_LOCUS15281</name>
</gene>
<name>A0A9N7UB16_PLEPL</name>
<dbReference type="EMBL" id="CADEAL010000962">
    <property type="protein sequence ID" value="CAB1427342.1"/>
    <property type="molecule type" value="Genomic_DNA"/>
</dbReference>
<organism evidence="1 2">
    <name type="scientific">Pleuronectes platessa</name>
    <name type="common">European plaice</name>
    <dbReference type="NCBI Taxonomy" id="8262"/>
    <lineage>
        <taxon>Eukaryota</taxon>
        <taxon>Metazoa</taxon>
        <taxon>Chordata</taxon>
        <taxon>Craniata</taxon>
        <taxon>Vertebrata</taxon>
        <taxon>Euteleostomi</taxon>
        <taxon>Actinopterygii</taxon>
        <taxon>Neopterygii</taxon>
        <taxon>Teleostei</taxon>
        <taxon>Neoteleostei</taxon>
        <taxon>Acanthomorphata</taxon>
        <taxon>Carangaria</taxon>
        <taxon>Pleuronectiformes</taxon>
        <taxon>Pleuronectoidei</taxon>
        <taxon>Pleuronectidae</taxon>
        <taxon>Pleuronectes</taxon>
    </lineage>
</organism>
<sequence length="166" mass="17763">MEPTLMGCHTAALSAATRALSAVLEGHNGTVGASNYGQWDHLWLEGASGRGLKEERARVNHIYHGGARAQEAVLGTRHQVSTRWRSIPGALTVFTPSTADHHPTLTSSSGSLSCLVTESNTAVLLPVSMATRERPPFQPNLPLIPRRLNDTVPVSVRQIGAARLCV</sequence>
<evidence type="ECO:0000313" key="1">
    <source>
        <dbReference type="EMBL" id="CAB1427342.1"/>
    </source>
</evidence>
<dbReference type="AlphaFoldDB" id="A0A9N7UB16"/>
<keyword evidence="2" id="KW-1185">Reference proteome</keyword>
<dbReference type="Proteomes" id="UP001153269">
    <property type="component" value="Unassembled WGS sequence"/>
</dbReference>
<accession>A0A9N7UB16</accession>
<proteinExistence type="predicted"/>